<dbReference type="SMART" id="SM00382">
    <property type="entry name" value="AAA"/>
    <property type="match status" value="1"/>
</dbReference>
<accession>A0AAF5D0E6</accession>
<evidence type="ECO:0000256" key="4">
    <source>
        <dbReference type="SAM" id="SignalP"/>
    </source>
</evidence>
<dbReference type="AlphaFoldDB" id="A0AAF5D0E6"/>
<dbReference type="CDD" id="cd00009">
    <property type="entry name" value="AAA"/>
    <property type="match status" value="1"/>
</dbReference>
<dbReference type="Gene3D" id="3.40.50.300">
    <property type="entry name" value="P-loop containing nucleotide triphosphate hydrolases"/>
    <property type="match status" value="1"/>
</dbReference>
<evidence type="ECO:0000256" key="2">
    <source>
        <dbReference type="ARBA" id="ARBA00023242"/>
    </source>
</evidence>
<comment type="subcellular location">
    <subcellularLocation>
        <location evidence="1">Nucleus</location>
    </subcellularLocation>
</comment>
<dbReference type="Gene3D" id="1.10.8.60">
    <property type="match status" value="1"/>
</dbReference>
<dbReference type="Pfam" id="PF01682">
    <property type="entry name" value="DB"/>
    <property type="match status" value="1"/>
</dbReference>
<evidence type="ECO:0000313" key="7">
    <source>
        <dbReference type="WBParaSite" id="TCONS_00004926.p1"/>
    </source>
</evidence>
<dbReference type="GO" id="GO:0016887">
    <property type="term" value="F:ATP hydrolysis activity"/>
    <property type="evidence" value="ECO:0007669"/>
    <property type="project" value="InterPro"/>
</dbReference>
<sequence length="950" mass="110225">MVLVVILLLTIGGTFSYAKPECGTLESDYASCVEKDKADRLFQNCCKMYAPEGCLPLCEYVTDEVTSRSLIIEVLKSKKCSLKHLSTVLFCASQNQDNRKCCEHLKLADPTLGVGKRCLRFCDPSGEGIGALSKMDDFDVNGILEEPVDFTGADNRDFEENQNLNLTHTAILGNHEIYKRAQLYTIVDMLDAQALENWYLRFDLPDAEAKIRKIEQLEMENVMYTTRQLEEIKNRNMNSDDVLLNQGSVNVKNFPNKGLLTAPPLESDWIGISVGSNSDRKYIRLKKTISESKQLLYQCNINKNEIDSWNVMFSKVYDEYQEEKNKTTTTDSSVENVNEHENKLLIQKYQCNDGYYTLLSDCSANRITLNWLKLWDKYVFGKGDFIIPEKPSWNEKGIYDLDEDEERRPKKKILGLFGPTGCCKTTLAKNIAKFCGYNIIYIAVSDTLTVEQVKNKIERGITNISMSFYLKPKNGMETDSPVKIKPNCVIIDDIDFASGDLLDYLLKFAKEKGNKALKRPLILIGNNVYSSNLKEIKGNINIVKVSPIFQNVLLKRLTEICSNEGFDIKKYQLKELMDECFYDIRRCLNTLQLMFAKKELLDEYKIHTGTSSDSSIVNIWEQIFIINRHWDTYGNILPLSQRLERIQNMIDRSEYADRLVFGLFQNIKIINDDSPSFSKKVSKIFEDIQIFYDTSMREQLYPLLKYRSAMVAKFHLTCAFKKPIRSSRFKYDFTGPNEYKMKPEYISILKHFKKNKNFFDWSNLMFLDDLLPNLIFILCPNVKHININYSSNDDIRRIRKATNYMIQLNITIKEIKSNQSIYGGLNDIRSNNYIESTRFEPDITTMCVLFYDSILKIRNSEFERKMLYSQLCIDRLAKYDKTIFCEDDSVSNKDMQNRIAQILSILKPNERDDQMPSKKRKVNGDLKIYYVWDEDSMEIAHTKSLRLCDF</sequence>
<dbReference type="PANTHER" id="PTHR46765">
    <property type="entry name" value="P-LOOP CONTAINING NUCLEOSIDE TRIPHOSPHATE HYDROLASES SUPERFAMILY PROTEIN"/>
    <property type="match status" value="1"/>
</dbReference>
<dbReference type="PANTHER" id="PTHR46765:SF1">
    <property type="entry name" value="P-LOOP CONTAINING NUCLEOSIDE TRIPHOSPHATE HYDROLASES SUPERFAMILY PROTEIN"/>
    <property type="match status" value="1"/>
</dbReference>
<evidence type="ECO:0000259" key="5">
    <source>
        <dbReference type="SMART" id="SM00382"/>
    </source>
</evidence>
<reference evidence="7" key="1">
    <citation type="submission" date="2024-02" db="UniProtKB">
        <authorList>
            <consortium name="WormBaseParasite"/>
        </authorList>
    </citation>
    <scope>IDENTIFICATION</scope>
</reference>
<evidence type="ECO:0000256" key="3">
    <source>
        <dbReference type="ARBA" id="ARBA00043975"/>
    </source>
</evidence>
<feature type="domain" description="AAA+ ATPase" evidence="5">
    <location>
        <begin position="410"/>
        <end position="555"/>
    </location>
</feature>
<keyword evidence="2" id="KW-0539">Nucleus</keyword>
<keyword evidence="4" id="KW-0732">Signal</keyword>
<dbReference type="GO" id="GO:0005524">
    <property type="term" value="F:ATP binding"/>
    <property type="evidence" value="ECO:0007669"/>
    <property type="project" value="InterPro"/>
</dbReference>
<dbReference type="InterPro" id="IPR002602">
    <property type="entry name" value="DB"/>
</dbReference>
<dbReference type="InterPro" id="IPR027417">
    <property type="entry name" value="P-loop_NTPase"/>
</dbReference>
<evidence type="ECO:0000256" key="1">
    <source>
        <dbReference type="ARBA" id="ARBA00004123"/>
    </source>
</evidence>
<organism evidence="6 7">
    <name type="scientific">Strongyloides stercoralis</name>
    <name type="common">Threadworm</name>
    <dbReference type="NCBI Taxonomy" id="6248"/>
    <lineage>
        <taxon>Eukaryota</taxon>
        <taxon>Metazoa</taxon>
        <taxon>Ecdysozoa</taxon>
        <taxon>Nematoda</taxon>
        <taxon>Chromadorea</taxon>
        <taxon>Rhabditida</taxon>
        <taxon>Tylenchina</taxon>
        <taxon>Panagrolaimomorpha</taxon>
        <taxon>Strongyloidoidea</taxon>
        <taxon>Strongyloididae</taxon>
        <taxon>Strongyloides</taxon>
    </lineage>
</organism>
<feature type="chain" id="PRO_5042220950" evidence="4">
    <location>
        <begin position="19"/>
        <end position="950"/>
    </location>
</feature>
<dbReference type="Pfam" id="PF00004">
    <property type="entry name" value="AAA"/>
    <property type="match status" value="1"/>
</dbReference>
<dbReference type="WBParaSite" id="TCONS_00004926.p1">
    <property type="protein sequence ID" value="TCONS_00004926.p1"/>
    <property type="gene ID" value="XLOC_003170"/>
</dbReference>
<protein>
    <submittedName>
        <fullName evidence="7">DB domain-containing protein</fullName>
    </submittedName>
</protein>
<name>A0AAF5D0E6_STRER</name>
<dbReference type="InterPro" id="IPR053016">
    <property type="entry name" value="CTF18-RFC_complex"/>
</dbReference>
<proteinExistence type="inferred from homology"/>
<feature type="signal peptide" evidence="4">
    <location>
        <begin position="1"/>
        <end position="18"/>
    </location>
</feature>
<dbReference type="GO" id="GO:0005634">
    <property type="term" value="C:nucleus"/>
    <property type="evidence" value="ECO:0007669"/>
    <property type="project" value="UniProtKB-SubCell"/>
</dbReference>
<evidence type="ECO:0000313" key="6">
    <source>
        <dbReference type="Proteomes" id="UP000035681"/>
    </source>
</evidence>
<dbReference type="Proteomes" id="UP000035681">
    <property type="component" value="Unplaced"/>
</dbReference>
<dbReference type="SUPFAM" id="SSF52540">
    <property type="entry name" value="P-loop containing nucleoside triphosphate hydrolases"/>
    <property type="match status" value="1"/>
</dbReference>
<dbReference type="InterPro" id="IPR003959">
    <property type="entry name" value="ATPase_AAA_core"/>
</dbReference>
<comment type="similarity">
    <text evidence="3">Belongs to the activator 1 small subunits family. CTF18 subfamily.</text>
</comment>
<dbReference type="InterPro" id="IPR003593">
    <property type="entry name" value="AAA+_ATPase"/>
</dbReference>
<keyword evidence="6" id="KW-1185">Reference proteome</keyword>